<dbReference type="EMBL" id="CAAALY010114870">
    <property type="protein sequence ID" value="VEL30720.1"/>
    <property type="molecule type" value="Genomic_DNA"/>
</dbReference>
<name>A0A448X8M0_9PLAT</name>
<evidence type="ECO:0000256" key="1">
    <source>
        <dbReference type="SAM" id="MobiDB-lite"/>
    </source>
</evidence>
<dbReference type="Proteomes" id="UP000784294">
    <property type="component" value="Unassembled WGS sequence"/>
</dbReference>
<comment type="caution">
    <text evidence="2">The sequence shown here is derived from an EMBL/GenBank/DDBJ whole genome shotgun (WGS) entry which is preliminary data.</text>
</comment>
<sequence>MKKRHVSSRVLQSASSNAGSQLGLGTLPHSGMSLHVRKARSDPPTCPARREMEEESTEVKQPFRSFSSPPSSPTKSLPLLQIRYNH</sequence>
<proteinExistence type="predicted"/>
<dbReference type="AlphaFoldDB" id="A0A448X8M0"/>
<protein>
    <submittedName>
        <fullName evidence="2">Uncharacterized protein</fullName>
    </submittedName>
</protein>
<evidence type="ECO:0000313" key="3">
    <source>
        <dbReference type="Proteomes" id="UP000784294"/>
    </source>
</evidence>
<organism evidence="2 3">
    <name type="scientific">Protopolystoma xenopodis</name>
    <dbReference type="NCBI Taxonomy" id="117903"/>
    <lineage>
        <taxon>Eukaryota</taxon>
        <taxon>Metazoa</taxon>
        <taxon>Spiralia</taxon>
        <taxon>Lophotrochozoa</taxon>
        <taxon>Platyhelminthes</taxon>
        <taxon>Monogenea</taxon>
        <taxon>Polyopisthocotylea</taxon>
        <taxon>Polystomatidea</taxon>
        <taxon>Polystomatidae</taxon>
        <taxon>Protopolystoma</taxon>
    </lineage>
</organism>
<reference evidence="2" key="1">
    <citation type="submission" date="2018-11" db="EMBL/GenBank/DDBJ databases">
        <authorList>
            <consortium name="Pathogen Informatics"/>
        </authorList>
    </citation>
    <scope>NUCLEOTIDE SEQUENCE</scope>
</reference>
<feature type="region of interest" description="Disordered" evidence="1">
    <location>
        <begin position="1"/>
        <end position="86"/>
    </location>
</feature>
<keyword evidence="3" id="KW-1185">Reference proteome</keyword>
<feature type="compositionally biased region" description="Polar residues" evidence="1">
    <location>
        <begin position="9"/>
        <end position="20"/>
    </location>
</feature>
<feature type="compositionally biased region" description="Low complexity" evidence="1">
    <location>
        <begin position="65"/>
        <end position="80"/>
    </location>
</feature>
<gene>
    <name evidence="2" type="ORF">PXEA_LOCUS24160</name>
</gene>
<accession>A0A448X8M0</accession>
<evidence type="ECO:0000313" key="2">
    <source>
        <dbReference type="EMBL" id="VEL30720.1"/>
    </source>
</evidence>